<dbReference type="OrthoDB" id="3814617at2"/>
<feature type="transmembrane region" description="Helical" evidence="6">
    <location>
        <begin position="82"/>
        <end position="101"/>
    </location>
</feature>
<feature type="transmembrane region" description="Helical" evidence="6">
    <location>
        <begin position="187"/>
        <end position="205"/>
    </location>
</feature>
<evidence type="ECO:0000256" key="3">
    <source>
        <dbReference type="ARBA" id="ARBA00022692"/>
    </source>
</evidence>
<proteinExistence type="predicted"/>
<feature type="transmembrane region" description="Helical" evidence="6">
    <location>
        <begin position="59"/>
        <end position="76"/>
    </location>
</feature>
<evidence type="ECO:0000313" key="7">
    <source>
        <dbReference type="EMBL" id="QBR91061.1"/>
    </source>
</evidence>
<evidence type="ECO:0008006" key="9">
    <source>
        <dbReference type="Google" id="ProtNLM"/>
    </source>
</evidence>
<protein>
    <recommendedName>
        <fullName evidence="9">Flippase-like domain-containing protein</fullName>
    </recommendedName>
</protein>
<evidence type="ECO:0000256" key="5">
    <source>
        <dbReference type="ARBA" id="ARBA00023136"/>
    </source>
</evidence>
<feature type="transmembrane region" description="Helical" evidence="6">
    <location>
        <begin position="252"/>
        <end position="271"/>
    </location>
</feature>
<sequence>MIRPIQVRPPLAVPGPVPPILRMTRKEVPRALLAVASPDPAVPNVILSQRLRAALQSRTLLVTGILVSLLVPVLTLPRLPEVNLWPVVLGLAPWVAGKYLLCPLRWRAVTDAGLTRAWHVRAYAESELLGLLTPGHVGADVWRVHRLSRTGLRRPDALMSVGLDRLVGALGLTVFIVFAGATLPLEMLAVALGVGVVVLGGGLLLRRFRPDLMPRRTLPPPRRLVHGLLLSAGYQLTIAGLLWGSVAATGHALSPLALLGAFGASQLAGVLPGPHGASPRDGALVVALAALGVPWSAAAAAVALKAVVAWLPALALGGVSLLLTRRALRAVAPTPATA</sequence>
<accession>A0A4P7GH55</accession>
<gene>
    <name evidence="7" type="ORF">EXE57_01335</name>
</gene>
<dbReference type="AlphaFoldDB" id="A0A4P7GH55"/>
<name>A0A4P7GH55_9ACTN</name>
<dbReference type="InterPro" id="IPR022791">
    <property type="entry name" value="L-PG_synthase/AglD"/>
</dbReference>
<feature type="transmembrane region" description="Helical" evidence="6">
    <location>
        <begin position="225"/>
        <end position="246"/>
    </location>
</feature>
<dbReference type="Proteomes" id="UP000294894">
    <property type="component" value="Chromosome"/>
</dbReference>
<dbReference type="EMBL" id="CP038267">
    <property type="protein sequence ID" value="QBR91061.1"/>
    <property type="molecule type" value="Genomic_DNA"/>
</dbReference>
<feature type="transmembrane region" description="Helical" evidence="6">
    <location>
        <begin position="163"/>
        <end position="181"/>
    </location>
</feature>
<dbReference type="GO" id="GO:0005886">
    <property type="term" value="C:plasma membrane"/>
    <property type="evidence" value="ECO:0007669"/>
    <property type="project" value="UniProtKB-SubCell"/>
</dbReference>
<keyword evidence="8" id="KW-1185">Reference proteome</keyword>
<evidence type="ECO:0000256" key="2">
    <source>
        <dbReference type="ARBA" id="ARBA00022475"/>
    </source>
</evidence>
<reference evidence="7 8" key="1">
    <citation type="submission" date="2019-03" db="EMBL/GenBank/DDBJ databases">
        <title>Three New Species of Nocardioides, Nocardioides euryhalodurans sp. nov., Nocardioides seonyuensis sp. nov. and Nocardioides eburneoflavus sp. nov., Iolated from Soil.</title>
        <authorList>
            <person name="Roh S.G."/>
            <person name="Lee C."/>
            <person name="Kim M.-K."/>
            <person name="Kim S.B."/>
        </authorList>
    </citation>
    <scope>NUCLEOTIDE SEQUENCE [LARGE SCALE GENOMIC DNA]</scope>
    <source>
        <strain evidence="7 8">MMS17-SY117</strain>
    </source>
</reference>
<dbReference type="KEGG" id="noy:EXE57_01335"/>
<feature type="transmembrane region" description="Helical" evidence="6">
    <location>
        <begin position="307"/>
        <end position="324"/>
    </location>
</feature>
<keyword evidence="3 6" id="KW-0812">Transmembrane</keyword>
<keyword evidence="2" id="KW-1003">Cell membrane</keyword>
<evidence type="ECO:0000256" key="1">
    <source>
        <dbReference type="ARBA" id="ARBA00004651"/>
    </source>
</evidence>
<keyword evidence="5 6" id="KW-0472">Membrane</keyword>
<feature type="transmembrane region" description="Helical" evidence="6">
    <location>
        <begin position="283"/>
        <end position="301"/>
    </location>
</feature>
<dbReference type="Pfam" id="PF03706">
    <property type="entry name" value="LPG_synthase_TM"/>
    <property type="match status" value="1"/>
</dbReference>
<evidence type="ECO:0000256" key="6">
    <source>
        <dbReference type="SAM" id="Phobius"/>
    </source>
</evidence>
<evidence type="ECO:0000313" key="8">
    <source>
        <dbReference type="Proteomes" id="UP000294894"/>
    </source>
</evidence>
<organism evidence="7 8">
    <name type="scientific">Nocardioides euryhalodurans</name>
    <dbReference type="NCBI Taxonomy" id="2518370"/>
    <lineage>
        <taxon>Bacteria</taxon>
        <taxon>Bacillati</taxon>
        <taxon>Actinomycetota</taxon>
        <taxon>Actinomycetes</taxon>
        <taxon>Propionibacteriales</taxon>
        <taxon>Nocardioidaceae</taxon>
        <taxon>Nocardioides</taxon>
    </lineage>
</organism>
<comment type="subcellular location">
    <subcellularLocation>
        <location evidence="1">Cell membrane</location>
        <topology evidence="1">Multi-pass membrane protein</topology>
    </subcellularLocation>
</comment>
<evidence type="ECO:0000256" key="4">
    <source>
        <dbReference type="ARBA" id="ARBA00022989"/>
    </source>
</evidence>
<keyword evidence="4 6" id="KW-1133">Transmembrane helix</keyword>